<evidence type="ECO:0000313" key="2">
    <source>
        <dbReference type="Proteomes" id="UP000799755"/>
    </source>
</evidence>
<gene>
    <name evidence="1" type="ORF">BDR25DRAFT_360398</name>
</gene>
<comment type="caution">
    <text evidence="1">The sequence shown here is derived from an EMBL/GenBank/DDBJ whole genome shotgun (WGS) entry which is preliminary data.</text>
</comment>
<sequence length="272" mass="30319">MNIRIAGRSSQERAITTLPRALSLSPCDIFPFAIASFPLISSGMERENILGNLRDDLTWVDGMVWYGIGMVVYTCSFLLPRLCIYQPWWCGLFSLTPPTILGYRFGLSLVRSDLILLVLGSLRSSVFRRTTSVFEDVGWICGLGLFGQGLDRSALLGLGVDSLQSYGPRISWICHTCGFGTGLMRCRGSVGDVEELWHECSVFRDLHQGIWDLCCHLAYAKSVVQNFREHELLWWVGARQEVEGVLQLGCGGLHQGWSLSDSRESVESEGKS</sequence>
<organism evidence="1 2">
    <name type="scientific">Lindgomyces ingoldianus</name>
    <dbReference type="NCBI Taxonomy" id="673940"/>
    <lineage>
        <taxon>Eukaryota</taxon>
        <taxon>Fungi</taxon>
        <taxon>Dikarya</taxon>
        <taxon>Ascomycota</taxon>
        <taxon>Pezizomycotina</taxon>
        <taxon>Dothideomycetes</taxon>
        <taxon>Pleosporomycetidae</taxon>
        <taxon>Pleosporales</taxon>
        <taxon>Lindgomycetaceae</taxon>
        <taxon>Lindgomyces</taxon>
    </lineage>
</organism>
<proteinExistence type="predicted"/>
<keyword evidence="2" id="KW-1185">Reference proteome</keyword>
<reference evidence="1" key="1">
    <citation type="journal article" date="2020" name="Stud. Mycol.">
        <title>101 Dothideomycetes genomes: a test case for predicting lifestyles and emergence of pathogens.</title>
        <authorList>
            <person name="Haridas S."/>
            <person name="Albert R."/>
            <person name="Binder M."/>
            <person name="Bloem J."/>
            <person name="Labutti K."/>
            <person name="Salamov A."/>
            <person name="Andreopoulos B."/>
            <person name="Baker S."/>
            <person name="Barry K."/>
            <person name="Bills G."/>
            <person name="Bluhm B."/>
            <person name="Cannon C."/>
            <person name="Castanera R."/>
            <person name="Culley D."/>
            <person name="Daum C."/>
            <person name="Ezra D."/>
            <person name="Gonzalez J."/>
            <person name="Henrissat B."/>
            <person name="Kuo A."/>
            <person name="Liang C."/>
            <person name="Lipzen A."/>
            <person name="Lutzoni F."/>
            <person name="Magnuson J."/>
            <person name="Mondo S."/>
            <person name="Nolan M."/>
            <person name="Ohm R."/>
            <person name="Pangilinan J."/>
            <person name="Park H.-J."/>
            <person name="Ramirez L."/>
            <person name="Alfaro M."/>
            <person name="Sun H."/>
            <person name="Tritt A."/>
            <person name="Yoshinaga Y."/>
            <person name="Zwiers L.-H."/>
            <person name="Turgeon B."/>
            <person name="Goodwin S."/>
            <person name="Spatafora J."/>
            <person name="Crous P."/>
            <person name="Grigoriev I."/>
        </authorList>
    </citation>
    <scope>NUCLEOTIDE SEQUENCE</scope>
    <source>
        <strain evidence="1">ATCC 200398</strain>
    </source>
</reference>
<protein>
    <submittedName>
        <fullName evidence="1">Uncharacterized protein</fullName>
    </submittedName>
</protein>
<dbReference type="EMBL" id="MU003529">
    <property type="protein sequence ID" value="KAF2465438.1"/>
    <property type="molecule type" value="Genomic_DNA"/>
</dbReference>
<name>A0ACB6QER0_9PLEO</name>
<evidence type="ECO:0000313" key="1">
    <source>
        <dbReference type="EMBL" id="KAF2465438.1"/>
    </source>
</evidence>
<dbReference type="Proteomes" id="UP000799755">
    <property type="component" value="Unassembled WGS sequence"/>
</dbReference>
<accession>A0ACB6QER0</accession>